<comment type="caution">
    <text evidence="3">The sequence shown here is derived from an EMBL/GenBank/DDBJ whole genome shotgun (WGS) entry which is preliminary data.</text>
</comment>
<dbReference type="Proteomes" id="UP000283387">
    <property type="component" value="Unassembled WGS sequence"/>
</dbReference>
<dbReference type="AlphaFoldDB" id="A0A419VXE2"/>
<evidence type="ECO:0000313" key="3">
    <source>
        <dbReference type="EMBL" id="RKD87750.1"/>
    </source>
</evidence>
<dbReference type="CDD" id="cd02258">
    <property type="entry name" value="Peptidase_C25_N"/>
    <property type="match status" value="1"/>
</dbReference>
<dbReference type="InterPro" id="IPR029031">
    <property type="entry name" value="Gingipain_N_sf"/>
</dbReference>
<dbReference type="GO" id="GO:0006508">
    <property type="term" value="P:proteolysis"/>
    <property type="evidence" value="ECO:0007669"/>
    <property type="project" value="InterPro"/>
</dbReference>
<keyword evidence="4" id="KW-1185">Reference proteome</keyword>
<name>A0A419VXE2_9BACT</name>
<evidence type="ECO:0000256" key="1">
    <source>
        <dbReference type="ARBA" id="ARBA00022729"/>
    </source>
</evidence>
<dbReference type="InterPro" id="IPR029030">
    <property type="entry name" value="Caspase-like_dom_sf"/>
</dbReference>
<feature type="domain" description="Gingipain" evidence="2">
    <location>
        <begin position="427"/>
        <end position="791"/>
    </location>
</feature>
<evidence type="ECO:0000313" key="4">
    <source>
        <dbReference type="Proteomes" id="UP000283387"/>
    </source>
</evidence>
<gene>
    <name evidence="3" type="ORF">BC643_3757</name>
</gene>
<dbReference type="Pfam" id="PF01364">
    <property type="entry name" value="Peptidase_C25"/>
    <property type="match status" value="1"/>
</dbReference>
<accession>A0A419VXE2</accession>
<sequence length="1151" mass="127348">MRKTHLPIGLLFLIVNLFTFHMAGAEGINSAENDLNQATFKDLVASNYKIKSSVDDWASTSVLANGNWVKIQAEDRGIYKISFSQLQNWGFSDPEAVCLYGNGGYMLSKQNSDPVADDLIQNPVWYGKDKNSADCLFFYSSGTVEWTYYSSVDAFKHTGNDYSDVTYFYLSDQGTPLVVSEIESTTDDFTDDASTFLDYQLYENDLENLIQSGRRWFGEKFQQGQSREFEFSVTNPVTTQAFSIYTEAAGRSSLSSAFSIYYNDVLRSTISISSVDTSDPITQYANVGQSRMSISSPQASSVLRFDYSASNSSALGWLDYIELNAYRYLTMDGSSMNFRVPASAGSGKITRFNLNGAQTNLQIWDVSDFLNPLAVAYNLNSSVAQFTLHTDDIREFVAFYPNGEIPSAEKVDDIANQDLHQMEIPDMIIITHPDFATTADELASFHLTKDNLNVAVVEPEQIYNEFSCGLPDVSGIRNFLRYCYEKSNDGNGKLKYVLLLGDGTYDNKNILGEGLNFIPTYQSENSLLPTASFVTDDFFVLLDSDEGEYDGLIDLGIGRIPAKTTDEAETVVDKVMNYVSSVALGEWRNRVCFIGDDEDSNTHMTQADQLAENVSDDMPAVAVGKIYFDAYEQVSTPSGDQYPDVTDAINSSVKDGVLIMNYTGHANETALAGEKVLTVSDIDEWTNYNKLPVFVTATCEFSRFDGDEQSGGEHILFNENGGGIALFSSTRVVYSNPNFLLNSNFYEQVFQRDENGDYLRMGDVMKRTKNATLSGVNKRNFTLLGDPALRLSIPQYNVVTTTINGVEPAALVDPIAALSKVTVTGEVVDTDGNLMSDFNGELVPVVYDKKISTETLGNGGETPFEYEVQNNRIYRGVSSVVDGKFEFSFIVPKDISYAIGEGKILYYASNDSIDAHGANNELLIGGNSESDIVDTEGPLVELYLNNPSFESGDQVGVNSILYLNLSDESGINTLGTGIGHDITAVLDGDYSDVIVLNDYYLADLDSYTSGTIVYPMSGLSVGEHTLTIKVWDVMNNSTEIEIHFVVSEEFKIEDVICYPNPMTDYTRFKIIHNRPGEVFDAKIEVFDSKGSLIDMIKETLISEETETDPILWQLSDHQVLVRSGAYLYRVILSASDGNTATKSGVIILLKR</sequence>
<dbReference type="EMBL" id="RAPN01000003">
    <property type="protein sequence ID" value="RKD87750.1"/>
    <property type="molecule type" value="Genomic_DNA"/>
</dbReference>
<dbReference type="GO" id="GO:0008234">
    <property type="term" value="F:cysteine-type peptidase activity"/>
    <property type="evidence" value="ECO:0007669"/>
    <property type="project" value="InterPro"/>
</dbReference>
<dbReference type="OrthoDB" id="9809780at2"/>
<dbReference type="RefSeq" id="WP_120274776.1">
    <property type="nucleotide sequence ID" value="NZ_RAPN01000003.1"/>
</dbReference>
<organism evidence="3 4">
    <name type="scientific">Mangrovibacterium diazotrophicum</name>
    <dbReference type="NCBI Taxonomy" id="1261403"/>
    <lineage>
        <taxon>Bacteria</taxon>
        <taxon>Pseudomonadati</taxon>
        <taxon>Bacteroidota</taxon>
        <taxon>Bacteroidia</taxon>
        <taxon>Marinilabiliales</taxon>
        <taxon>Prolixibacteraceae</taxon>
        <taxon>Mangrovibacterium</taxon>
    </lineage>
</organism>
<dbReference type="InterPro" id="IPR001769">
    <property type="entry name" value="Gingipain"/>
</dbReference>
<dbReference type="Gene3D" id="3.40.50.1460">
    <property type="match status" value="1"/>
</dbReference>
<proteinExistence type="predicted"/>
<protein>
    <submittedName>
        <fullName evidence="3">Peptidase C25-like protein</fullName>
    </submittedName>
</protein>
<reference evidence="3 4" key="1">
    <citation type="submission" date="2018-09" db="EMBL/GenBank/DDBJ databases">
        <title>Genomic Encyclopedia of Archaeal and Bacterial Type Strains, Phase II (KMG-II): from individual species to whole genera.</title>
        <authorList>
            <person name="Goeker M."/>
        </authorList>
    </citation>
    <scope>NUCLEOTIDE SEQUENCE [LARGE SCALE GENOMIC DNA]</scope>
    <source>
        <strain evidence="3 4">DSM 27148</strain>
    </source>
</reference>
<dbReference type="NCBIfam" id="NF033707">
    <property type="entry name" value="T9SS_sortase"/>
    <property type="match status" value="1"/>
</dbReference>
<evidence type="ECO:0000259" key="2">
    <source>
        <dbReference type="Pfam" id="PF01364"/>
    </source>
</evidence>
<keyword evidence="1" id="KW-0732">Signal</keyword>
<dbReference type="Gene3D" id="3.40.50.10390">
    <property type="entry name" value="Gingipain r, domain 1"/>
    <property type="match status" value="1"/>
</dbReference>
<dbReference type="SUPFAM" id="SSF52129">
    <property type="entry name" value="Caspase-like"/>
    <property type="match status" value="1"/>
</dbReference>